<keyword evidence="4 5" id="KW-0472">Membrane</keyword>
<evidence type="ECO:0000256" key="3">
    <source>
        <dbReference type="ARBA" id="ARBA00022989"/>
    </source>
</evidence>
<dbReference type="STRING" id="413882.AAW51_5148"/>
<evidence type="ECO:0000313" key="7">
    <source>
        <dbReference type="EMBL" id="AKJ31839.1"/>
    </source>
</evidence>
<keyword evidence="8" id="KW-1185">Reference proteome</keyword>
<dbReference type="InterPro" id="IPR035940">
    <property type="entry name" value="CAP_sf"/>
</dbReference>
<feature type="transmembrane region" description="Helical" evidence="5">
    <location>
        <begin position="69"/>
        <end position="91"/>
    </location>
</feature>
<dbReference type="Pfam" id="PF02674">
    <property type="entry name" value="Colicin_V"/>
    <property type="match status" value="1"/>
</dbReference>
<keyword evidence="3 5" id="KW-1133">Transmembrane helix</keyword>
<dbReference type="CDD" id="cd05379">
    <property type="entry name" value="CAP_bacterial"/>
    <property type="match status" value="1"/>
</dbReference>
<feature type="transmembrane region" description="Helical" evidence="5">
    <location>
        <begin position="112"/>
        <end position="132"/>
    </location>
</feature>
<protein>
    <submittedName>
        <fullName evidence="7">Membrane protein</fullName>
    </submittedName>
</protein>
<dbReference type="EMBL" id="CP011371">
    <property type="protein sequence ID" value="AKJ31839.1"/>
    <property type="molecule type" value="Genomic_DNA"/>
</dbReference>
<accession>A0A0G3BQZ3</accession>
<dbReference type="RefSeq" id="WP_053013908.1">
    <property type="nucleotide sequence ID" value="NZ_CP011371.1"/>
</dbReference>
<gene>
    <name evidence="7" type="ORF">AAW51_5148</name>
</gene>
<feature type="domain" description="SCP" evidence="6">
    <location>
        <begin position="205"/>
        <end position="320"/>
    </location>
</feature>
<comment type="subcellular location">
    <subcellularLocation>
        <location evidence="1">Membrane</location>
        <topology evidence="1">Multi-pass membrane protein</topology>
    </subcellularLocation>
</comment>
<keyword evidence="2 5" id="KW-0812">Transmembrane</keyword>
<feature type="transmembrane region" description="Helical" evidence="5">
    <location>
        <begin position="6"/>
        <end position="24"/>
    </location>
</feature>
<evidence type="ECO:0000313" key="8">
    <source>
        <dbReference type="Proteomes" id="UP000035352"/>
    </source>
</evidence>
<dbReference type="Proteomes" id="UP000035352">
    <property type="component" value="Chromosome"/>
</dbReference>
<dbReference type="OrthoDB" id="68195at2"/>
<feature type="transmembrane region" description="Helical" evidence="5">
    <location>
        <begin position="31"/>
        <end position="49"/>
    </location>
</feature>
<dbReference type="AlphaFoldDB" id="A0A0G3BQZ3"/>
<evidence type="ECO:0000259" key="6">
    <source>
        <dbReference type="Pfam" id="PF00188"/>
    </source>
</evidence>
<evidence type="ECO:0000256" key="4">
    <source>
        <dbReference type="ARBA" id="ARBA00023136"/>
    </source>
</evidence>
<dbReference type="KEGG" id="pbh:AAW51_5148"/>
<evidence type="ECO:0000256" key="2">
    <source>
        <dbReference type="ARBA" id="ARBA00022692"/>
    </source>
</evidence>
<dbReference type="GO" id="GO:0009403">
    <property type="term" value="P:toxin biosynthetic process"/>
    <property type="evidence" value="ECO:0007669"/>
    <property type="project" value="InterPro"/>
</dbReference>
<evidence type="ECO:0000256" key="1">
    <source>
        <dbReference type="ARBA" id="ARBA00004141"/>
    </source>
</evidence>
<dbReference type="PANTHER" id="PTHR31157">
    <property type="entry name" value="SCP DOMAIN-CONTAINING PROTEIN"/>
    <property type="match status" value="1"/>
</dbReference>
<dbReference type="GO" id="GO:0016020">
    <property type="term" value="C:membrane"/>
    <property type="evidence" value="ECO:0007669"/>
    <property type="project" value="UniProtKB-SubCell"/>
</dbReference>
<evidence type="ECO:0000256" key="5">
    <source>
        <dbReference type="SAM" id="Phobius"/>
    </source>
</evidence>
<dbReference type="InterPro" id="IPR003825">
    <property type="entry name" value="Colicin-V_CvpA"/>
</dbReference>
<organism evidence="7 8">
    <name type="scientific">Caldimonas brevitalea</name>
    <dbReference type="NCBI Taxonomy" id="413882"/>
    <lineage>
        <taxon>Bacteria</taxon>
        <taxon>Pseudomonadati</taxon>
        <taxon>Pseudomonadota</taxon>
        <taxon>Betaproteobacteria</taxon>
        <taxon>Burkholderiales</taxon>
        <taxon>Sphaerotilaceae</taxon>
        <taxon>Caldimonas</taxon>
    </lineage>
</organism>
<reference evidence="7 8" key="1">
    <citation type="submission" date="2015-05" db="EMBL/GenBank/DDBJ databases">
        <authorList>
            <person name="Tang B."/>
            <person name="Yu Y."/>
        </authorList>
    </citation>
    <scope>NUCLEOTIDE SEQUENCE [LARGE SCALE GENOMIC DNA]</scope>
    <source>
        <strain evidence="7 8">DSM 7029</strain>
    </source>
</reference>
<name>A0A0G3BQZ3_9BURK</name>
<dbReference type="PANTHER" id="PTHR31157:SF1">
    <property type="entry name" value="SCP DOMAIN-CONTAINING PROTEIN"/>
    <property type="match status" value="1"/>
</dbReference>
<dbReference type="Gene3D" id="3.40.33.10">
    <property type="entry name" value="CAP"/>
    <property type="match status" value="1"/>
</dbReference>
<proteinExistence type="predicted"/>
<sequence>MELSMYAADLLLALVISVSVWVGYTRGFLVTLLELVVLAASLALAFWAYRYPAAWWEVHAPPIGLWAPPLSFLLLYGLGCIAMTLLAHRLLRALPASVHRHRANHLLGVLPGAARGVINATVVVVLLLAVPLSDPLTSLARQSRLAGPLMVGAEWMESKLTPIFAEAVDKSLGKLTIKPGSTALVHLPFKVAHPRARPDLEVEMLEMVNAARREAGLAPLAADPELAEVARAHARDMFGRGYFSHLTPEGQDPFDRMRQRRVRFLMAGENLALAPTLAGAHRGLMKSPGHRANILRPAFGRLGVGIVDGGKYGLMVTQNFRN</sequence>
<dbReference type="InterPro" id="IPR014044">
    <property type="entry name" value="CAP_dom"/>
</dbReference>
<dbReference type="Pfam" id="PF00188">
    <property type="entry name" value="CAP"/>
    <property type="match status" value="1"/>
</dbReference>
<dbReference type="SUPFAM" id="SSF55797">
    <property type="entry name" value="PR-1-like"/>
    <property type="match status" value="1"/>
</dbReference>